<dbReference type="Proteomes" id="UP000825933">
    <property type="component" value="Unassembled WGS sequence"/>
</dbReference>
<gene>
    <name evidence="1" type="ORF">K8N75_07595</name>
</gene>
<evidence type="ECO:0000313" key="2">
    <source>
        <dbReference type="Proteomes" id="UP000825933"/>
    </source>
</evidence>
<dbReference type="GO" id="GO:0003676">
    <property type="term" value="F:nucleic acid binding"/>
    <property type="evidence" value="ECO:0007669"/>
    <property type="project" value="InterPro"/>
</dbReference>
<dbReference type="EMBL" id="JAIOUQ010000008">
    <property type="protein sequence ID" value="MBZ2165900.1"/>
    <property type="molecule type" value="Genomic_DNA"/>
</dbReference>
<protein>
    <submittedName>
        <fullName evidence="1">Uncharacterized protein</fullName>
    </submittedName>
</protein>
<reference evidence="2" key="1">
    <citation type="journal article" date="2022" name="Microbiol. Resour. Announc.">
        <title>Draft Genome Sequence of a Methanogenic Archaeon from West Spitsbergen Permafrost.</title>
        <authorList>
            <person name="Trubitsyn V."/>
            <person name="Rivkina E."/>
            <person name="Shcherbakova V."/>
        </authorList>
    </citation>
    <scope>NUCLEOTIDE SEQUENCE [LARGE SCALE GENOMIC DNA]</scope>
    <source>
        <strain evidence="2">VT</strain>
    </source>
</reference>
<dbReference type="RefSeq" id="WP_223791494.1">
    <property type="nucleotide sequence ID" value="NZ_JAIOUQ010000008.1"/>
</dbReference>
<dbReference type="AlphaFoldDB" id="A0A8T5UXK3"/>
<dbReference type="Gene3D" id="3.40.1350.10">
    <property type="match status" value="1"/>
</dbReference>
<keyword evidence="2" id="KW-1185">Reference proteome</keyword>
<evidence type="ECO:0000313" key="1">
    <source>
        <dbReference type="EMBL" id="MBZ2165900.1"/>
    </source>
</evidence>
<organism evidence="1 2">
    <name type="scientific">Methanobacterium spitsbergense</name>
    <dbReference type="NCBI Taxonomy" id="2874285"/>
    <lineage>
        <taxon>Archaea</taxon>
        <taxon>Methanobacteriati</taxon>
        <taxon>Methanobacteriota</taxon>
        <taxon>Methanomada group</taxon>
        <taxon>Methanobacteria</taxon>
        <taxon>Methanobacteriales</taxon>
        <taxon>Methanobacteriaceae</taxon>
        <taxon>Methanobacterium</taxon>
    </lineage>
</organism>
<name>A0A8T5UXK3_9EURY</name>
<proteinExistence type="predicted"/>
<dbReference type="InterPro" id="IPR011856">
    <property type="entry name" value="tRNA_endonuc-like_dom_sf"/>
</dbReference>
<comment type="caution">
    <text evidence="1">The sequence shown here is derived from an EMBL/GenBank/DDBJ whole genome shotgun (WGS) entry which is preliminary data.</text>
</comment>
<sequence>MAGKIFLLQEGNELVEMEEKEYVSEDILQDLVAKYPNLLAGDEMNVDIPRRWLLVQRELDIYSVDEMGSEKLSIDHLFLDQDAIPTIVETKRSSDGRLRREVVGQMMDYASNLLVYIPVEKIISSLTFTYPTMDQNELLKEELGLEISPDEFWEQVKTNLQAGKIRLVFVADIIPTKLRTIVEFLNIQMDPTEVYAVELKQYVGEGLKTLIPRLVGKTAEYQAMKPTQSEILNETTFFEQLDEKTAVFYRKLLDYAKEKQLLVLWTPKGFSLNIVKDENNINIIRGYSNLSAYGQALFVTVDSIRNKISNGESIVEEYKDLKDFATEINDGYWFDITKMNDEQTNRFFEVVTHIIKRINKS</sequence>
<accession>A0A8T5UXK3</accession>